<feature type="transmembrane region" description="Helical" evidence="7">
    <location>
        <begin position="179"/>
        <end position="201"/>
    </location>
</feature>
<reference evidence="10" key="1">
    <citation type="submission" date="2009-09" db="EMBL/GenBank/DDBJ databases">
        <title>The complete chromosome of Sebaldella termitidis ATCC 33386.</title>
        <authorList>
            <consortium name="US DOE Joint Genome Institute (JGI-PGF)"/>
            <person name="Lucas S."/>
            <person name="Copeland A."/>
            <person name="Lapidus A."/>
            <person name="Glavina del Rio T."/>
            <person name="Dalin E."/>
            <person name="Tice H."/>
            <person name="Bruce D."/>
            <person name="Goodwin L."/>
            <person name="Pitluck S."/>
            <person name="Kyrpides N."/>
            <person name="Mavromatis K."/>
            <person name="Ivanova N."/>
            <person name="Mikhailova N."/>
            <person name="Sims D."/>
            <person name="Meincke L."/>
            <person name="Brettin T."/>
            <person name="Detter J.C."/>
            <person name="Han C."/>
            <person name="Larimer F."/>
            <person name="Land M."/>
            <person name="Hauser L."/>
            <person name="Markowitz V."/>
            <person name="Cheng J.F."/>
            <person name="Hugenholtz P."/>
            <person name="Woyke T."/>
            <person name="Wu D."/>
            <person name="Eisen J.A."/>
        </authorList>
    </citation>
    <scope>NUCLEOTIDE SEQUENCE [LARGE SCALE GENOMIC DNA]</scope>
    <source>
        <strain evidence="10">ATCC 33386 / NCTC 11300</strain>
    </source>
</reference>
<feature type="transmembrane region" description="Helical" evidence="7">
    <location>
        <begin position="148"/>
        <end position="173"/>
    </location>
</feature>
<keyword evidence="10" id="KW-1185">Reference proteome</keyword>
<dbReference type="GO" id="GO:0005886">
    <property type="term" value="C:plasma membrane"/>
    <property type="evidence" value="ECO:0007669"/>
    <property type="project" value="UniProtKB-SubCell"/>
</dbReference>
<reference evidence="9 10" key="2">
    <citation type="journal article" date="2010" name="Stand. Genomic Sci.">
        <title>Complete genome sequence of Sebaldella termitidis type strain (NCTC 11300).</title>
        <authorList>
            <person name="Harmon-Smith M."/>
            <person name="Celia L."/>
            <person name="Chertkov O."/>
            <person name="Lapidus A."/>
            <person name="Copeland A."/>
            <person name="Glavina Del Rio T."/>
            <person name="Nolan M."/>
            <person name="Lucas S."/>
            <person name="Tice H."/>
            <person name="Cheng J.F."/>
            <person name="Han C."/>
            <person name="Detter J.C."/>
            <person name="Bruce D."/>
            <person name="Goodwin L."/>
            <person name="Pitluck S."/>
            <person name="Pati A."/>
            <person name="Liolios K."/>
            <person name="Ivanova N."/>
            <person name="Mavromatis K."/>
            <person name="Mikhailova N."/>
            <person name="Chen A."/>
            <person name="Palaniappan K."/>
            <person name="Land M."/>
            <person name="Hauser L."/>
            <person name="Chang Y.J."/>
            <person name="Jeffries C.D."/>
            <person name="Brettin T."/>
            <person name="Goker M."/>
            <person name="Beck B."/>
            <person name="Bristow J."/>
            <person name="Eisen J.A."/>
            <person name="Markowitz V."/>
            <person name="Hugenholtz P."/>
            <person name="Kyrpides N.C."/>
            <person name="Klenk H.P."/>
            <person name="Chen F."/>
        </authorList>
    </citation>
    <scope>NUCLEOTIDE SEQUENCE [LARGE SCALE GENOMIC DNA]</scope>
    <source>
        <strain evidence="10">ATCC 33386 / NCTC 11300</strain>
    </source>
</reference>
<feature type="transmembrane region" description="Helical" evidence="7">
    <location>
        <begin position="222"/>
        <end position="244"/>
    </location>
</feature>
<keyword evidence="6 7" id="KW-0472">Membrane</keyword>
<evidence type="ECO:0000256" key="7">
    <source>
        <dbReference type="SAM" id="Phobius"/>
    </source>
</evidence>
<dbReference type="Gene3D" id="1.20.1250.20">
    <property type="entry name" value="MFS general substrate transporter like domains"/>
    <property type="match status" value="1"/>
</dbReference>
<gene>
    <name evidence="9" type="ordered locus">Sterm_1620</name>
</gene>
<dbReference type="KEGG" id="str:Sterm_1620"/>
<dbReference type="STRING" id="526218.Sterm_1620"/>
<dbReference type="InterPro" id="IPR036259">
    <property type="entry name" value="MFS_trans_sf"/>
</dbReference>
<protein>
    <submittedName>
        <fullName evidence="9">Major facilitator superfamily MFS_1</fullName>
    </submittedName>
</protein>
<sequence length="417" mass="46674">MFLNNIFKRVFPALYHKDFRYFWFGQAVSVIGGMIQVTALSWYVYKISGSPFLLGLMSIFEYGPVLLLSLFAGVFIEKFPKKKILIFTQTLFMVQSLMLAVLVWLKSENYWYFAALAVVAGIGNSIDQPTRQSYFIDLVGKEDLPNAISLNSTTFNLARIIGPAVSGIIMKYIGVAECFFINGLSFVPVIYGITLISVPGYTSKKSSREISTLGNIRAGVRYILRHRILLSSFFMMAIVCTFSMNTNVTLPVFAKDALMGDEGTYSFLMSMVGVGSLFGALFMAVKGKEITYKYYLILVAGILGIIQMLTLFTSSLTVISVLLILIGFFNLCFLNGANTRIQLHTENRYRSRVMSMYTMVNTGSTPIGNSFTGLVMSLLSARFGFFIDGLVTVLLILLVFNIYYRKNKAEKKIHVNI</sequence>
<feature type="transmembrane region" description="Helical" evidence="7">
    <location>
        <begin position="21"/>
        <end position="45"/>
    </location>
</feature>
<dbReference type="SUPFAM" id="SSF103473">
    <property type="entry name" value="MFS general substrate transporter"/>
    <property type="match status" value="1"/>
</dbReference>
<feature type="transmembrane region" description="Helical" evidence="7">
    <location>
        <begin position="51"/>
        <end position="72"/>
    </location>
</feature>
<keyword evidence="5 7" id="KW-1133">Transmembrane helix</keyword>
<dbReference type="Proteomes" id="UP000000845">
    <property type="component" value="Chromosome"/>
</dbReference>
<feature type="transmembrane region" description="Helical" evidence="7">
    <location>
        <begin position="385"/>
        <end position="404"/>
    </location>
</feature>
<feature type="domain" description="Major facilitator superfamily (MFS) profile" evidence="8">
    <location>
        <begin position="13"/>
        <end position="407"/>
    </location>
</feature>
<evidence type="ECO:0000256" key="6">
    <source>
        <dbReference type="ARBA" id="ARBA00023136"/>
    </source>
</evidence>
<feature type="transmembrane region" description="Helical" evidence="7">
    <location>
        <begin position="110"/>
        <end position="127"/>
    </location>
</feature>
<dbReference type="AlphaFoldDB" id="D1AI94"/>
<dbReference type="HOGENOM" id="CLU_034180_11_2_0"/>
<comment type="subcellular location">
    <subcellularLocation>
        <location evidence="1">Cell membrane</location>
        <topology evidence="1">Multi-pass membrane protein</topology>
    </subcellularLocation>
</comment>
<dbReference type="CDD" id="cd06173">
    <property type="entry name" value="MFS_MefA_like"/>
    <property type="match status" value="1"/>
</dbReference>
<feature type="transmembrane region" description="Helical" evidence="7">
    <location>
        <begin position="264"/>
        <end position="285"/>
    </location>
</feature>
<dbReference type="Pfam" id="PF05977">
    <property type="entry name" value="MFS_3"/>
    <property type="match status" value="1"/>
</dbReference>
<dbReference type="InterPro" id="IPR020846">
    <property type="entry name" value="MFS_dom"/>
</dbReference>
<feature type="transmembrane region" description="Helical" evidence="7">
    <location>
        <begin position="358"/>
        <end position="379"/>
    </location>
</feature>
<accession>D1AI94</accession>
<dbReference type="RefSeq" id="WP_012861074.1">
    <property type="nucleotide sequence ID" value="NC_013517.1"/>
</dbReference>
<dbReference type="GO" id="GO:0022857">
    <property type="term" value="F:transmembrane transporter activity"/>
    <property type="evidence" value="ECO:0007669"/>
    <property type="project" value="InterPro"/>
</dbReference>
<proteinExistence type="predicted"/>
<dbReference type="InterPro" id="IPR010290">
    <property type="entry name" value="TM_effector"/>
</dbReference>
<dbReference type="eggNOG" id="COG2814">
    <property type="taxonomic scope" value="Bacteria"/>
</dbReference>
<evidence type="ECO:0000256" key="1">
    <source>
        <dbReference type="ARBA" id="ARBA00004651"/>
    </source>
</evidence>
<name>D1AI94_SEBTE</name>
<evidence type="ECO:0000256" key="3">
    <source>
        <dbReference type="ARBA" id="ARBA00022475"/>
    </source>
</evidence>
<organism evidence="9 10">
    <name type="scientific">Sebaldella termitidis (strain ATCC 33386 / NCTC 11300)</name>
    <dbReference type="NCBI Taxonomy" id="526218"/>
    <lineage>
        <taxon>Bacteria</taxon>
        <taxon>Fusobacteriati</taxon>
        <taxon>Fusobacteriota</taxon>
        <taxon>Fusobacteriia</taxon>
        <taxon>Fusobacteriales</taxon>
        <taxon>Leptotrichiaceae</taxon>
        <taxon>Sebaldella</taxon>
    </lineage>
</organism>
<evidence type="ECO:0000313" key="10">
    <source>
        <dbReference type="Proteomes" id="UP000000845"/>
    </source>
</evidence>
<keyword evidence="2" id="KW-0813">Transport</keyword>
<feature type="transmembrane region" description="Helical" evidence="7">
    <location>
        <begin position="84"/>
        <end position="104"/>
    </location>
</feature>
<keyword evidence="4 7" id="KW-0812">Transmembrane</keyword>
<evidence type="ECO:0000256" key="5">
    <source>
        <dbReference type="ARBA" id="ARBA00022989"/>
    </source>
</evidence>
<feature type="transmembrane region" description="Helical" evidence="7">
    <location>
        <begin position="292"/>
        <end position="312"/>
    </location>
</feature>
<dbReference type="PROSITE" id="PS50850">
    <property type="entry name" value="MFS"/>
    <property type="match status" value="1"/>
</dbReference>
<evidence type="ECO:0000256" key="4">
    <source>
        <dbReference type="ARBA" id="ARBA00022692"/>
    </source>
</evidence>
<dbReference type="EMBL" id="CP001739">
    <property type="protein sequence ID" value="ACZ08478.1"/>
    <property type="molecule type" value="Genomic_DNA"/>
</dbReference>
<evidence type="ECO:0000259" key="8">
    <source>
        <dbReference type="PROSITE" id="PS50850"/>
    </source>
</evidence>
<dbReference type="PANTHER" id="PTHR23513">
    <property type="entry name" value="INTEGRAL MEMBRANE EFFLUX PROTEIN-RELATED"/>
    <property type="match status" value="1"/>
</dbReference>
<dbReference type="PANTHER" id="PTHR23513:SF11">
    <property type="entry name" value="STAPHYLOFERRIN A TRANSPORTER"/>
    <property type="match status" value="1"/>
</dbReference>
<keyword evidence="3" id="KW-1003">Cell membrane</keyword>
<feature type="transmembrane region" description="Helical" evidence="7">
    <location>
        <begin position="318"/>
        <end position="337"/>
    </location>
</feature>
<evidence type="ECO:0000256" key="2">
    <source>
        <dbReference type="ARBA" id="ARBA00022448"/>
    </source>
</evidence>
<evidence type="ECO:0000313" key="9">
    <source>
        <dbReference type="EMBL" id="ACZ08478.1"/>
    </source>
</evidence>